<dbReference type="AlphaFoldDB" id="A0A6A1W997"/>
<dbReference type="Proteomes" id="UP000516437">
    <property type="component" value="Chromosome 3"/>
</dbReference>
<sequence length="173" mass="19672">MPRRQLFGDMQRDRCLETDHIYFSEHGDMFNCSNFVDLDWLSSSGNSCEEEQFERTVNLELQQFDCLDQSLHRKILEVRTLSGSALARPYFGRIKAGSSMLINSPVAGLSLENVVNGVIEETTPSTSEYGSSMKAREQTGTELPFHTVQNYDVLEEFPDSFVQWVNCGETICH</sequence>
<dbReference type="EMBL" id="RXIC02000021">
    <property type="protein sequence ID" value="KAB1220258.1"/>
    <property type="molecule type" value="Genomic_DNA"/>
</dbReference>
<protein>
    <submittedName>
        <fullName evidence="1">Phosphoinositide phosphatase SAC4</fullName>
    </submittedName>
</protein>
<reference evidence="1 2" key="1">
    <citation type="journal article" date="2019" name="Plant Biotechnol. J.">
        <title>The red bayberry genome and genetic basis of sex determination.</title>
        <authorList>
            <person name="Jia H.M."/>
            <person name="Jia H.J."/>
            <person name="Cai Q.L."/>
            <person name="Wang Y."/>
            <person name="Zhao H.B."/>
            <person name="Yang W.F."/>
            <person name="Wang G.Y."/>
            <person name="Li Y.H."/>
            <person name="Zhan D.L."/>
            <person name="Shen Y.T."/>
            <person name="Niu Q.F."/>
            <person name="Chang L."/>
            <person name="Qiu J."/>
            <person name="Zhao L."/>
            <person name="Xie H.B."/>
            <person name="Fu W.Y."/>
            <person name="Jin J."/>
            <person name="Li X.W."/>
            <person name="Jiao Y."/>
            <person name="Zhou C.C."/>
            <person name="Tu T."/>
            <person name="Chai C.Y."/>
            <person name="Gao J.L."/>
            <person name="Fan L.J."/>
            <person name="van de Weg E."/>
            <person name="Wang J.Y."/>
            <person name="Gao Z.S."/>
        </authorList>
    </citation>
    <scope>NUCLEOTIDE SEQUENCE [LARGE SCALE GENOMIC DNA]</scope>
    <source>
        <tissue evidence="1">Leaves</tissue>
    </source>
</reference>
<accession>A0A6A1W997</accession>
<evidence type="ECO:0000313" key="1">
    <source>
        <dbReference type="EMBL" id="KAB1220258.1"/>
    </source>
</evidence>
<name>A0A6A1W997_9ROSI</name>
<keyword evidence="2" id="KW-1185">Reference proteome</keyword>
<comment type="caution">
    <text evidence="1">The sequence shown here is derived from an EMBL/GenBank/DDBJ whole genome shotgun (WGS) entry which is preliminary data.</text>
</comment>
<proteinExistence type="predicted"/>
<gene>
    <name evidence="1" type="ORF">CJ030_MR3G003082</name>
</gene>
<organism evidence="1 2">
    <name type="scientific">Morella rubra</name>
    <name type="common">Chinese bayberry</name>
    <dbReference type="NCBI Taxonomy" id="262757"/>
    <lineage>
        <taxon>Eukaryota</taxon>
        <taxon>Viridiplantae</taxon>
        <taxon>Streptophyta</taxon>
        <taxon>Embryophyta</taxon>
        <taxon>Tracheophyta</taxon>
        <taxon>Spermatophyta</taxon>
        <taxon>Magnoliopsida</taxon>
        <taxon>eudicotyledons</taxon>
        <taxon>Gunneridae</taxon>
        <taxon>Pentapetalae</taxon>
        <taxon>rosids</taxon>
        <taxon>fabids</taxon>
        <taxon>Fagales</taxon>
        <taxon>Myricaceae</taxon>
        <taxon>Morella</taxon>
    </lineage>
</organism>
<evidence type="ECO:0000313" key="2">
    <source>
        <dbReference type="Proteomes" id="UP000516437"/>
    </source>
</evidence>
<dbReference type="OrthoDB" id="1742845at2759"/>